<accession>A0A517U125</accession>
<protein>
    <submittedName>
        <fullName evidence="1">Uncharacterized protein</fullName>
    </submittedName>
</protein>
<dbReference type="AlphaFoldDB" id="A0A517U125"/>
<dbReference type="Proteomes" id="UP000317909">
    <property type="component" value="Chromosome"/>
</dbReference>
<evidence type="ECO:0000313" key="1">
    <source>
        <dbReference type="EMBL" id="QDT74329.1"/>
    </source>
</evidence>
<proteinExistence type="predicted"/>
<organism evidence="1 2">
    <name type="scientific">Lacipirellula limnantheis</name>
    <dbReference type="NCBI Taxonomy" id="2528024"/>
    <lineage>
        <taxon>Bacteria</taxon>
        <taxon>Pseudomonadati</taxon>
        <taxon>Planctomycetota</taxon>
        <taxon>Planctomycetia</taxon>
        <taxon>Pirellulales</taxon>
        <taxon>Lacipirellulaceae</taxon>
        <taxon>Lacipirellula</taxon>
    </lineage>
</organism>
<name>A0A517U125_9BACT</name>
<dbReference type="KEGG" id="llh:I41_35240"/>
<dbReference type="EMBL" id="CP036339">
    <property type="protein sequence ID" value="QDT74329.1"/>
    <property type="molecule type" value="Genomic_DNA"/>
</dbReference>
<reference evidence="1 2" key="1">
    <citation type="submission" date="2019-02" db="EMBL/GenBank/DDBJ databases">
        <title>Deep-cultivation of Planctomycetes and their phenomic and genomic characterization uncovers novel biology.</title>
        <authorList>
            <person name="Wiegand S."/>
            <person name="Jogler M."/>
            <person name="Boedeker C."/>
            <person name="Pinto D."/>
            <person name="Vollmers J."/>
            <person name="Rivas-Marin E."/>
            <person name="Kohn T."/>
            <person name="Peeters S.H."/>
            <person name="Heuer A."/>
            <person name="Rast P."/>
            <person name="Oberbeckmann S."/>
            <person name="Bunk B."/>
            <person name="Jeske O."/>
            <person name="Meyerdierks A."/>
            <person name="Storesund J.E."/>
            <person name="Kallscheuer N."/>
            <person name="Luecker S."/>
            <person name="Lage O.M."/>
            <person name="Pohl T."/>
            <person name="Merkel B.J."/>
            <person name="Hornburger P."/>
            <person name="Mueller R.-W."/>
            <person name="Bruemmer F."/>
            <person name="Labrenz M."/>
            <person name="Spormann A.M."/>
            <person name="Op den Camp H."/>
            <person name="Overmann J."/>
            <person name="Amann R."/>
            <person name="Jetten M.S.M."/>
            <person name="Mascher T."/>
            <person name="Medema M.H."/>
            <person name="Devos D.P."/>
            <person name="Kaster A.-K."/>
            <person name="Ovreas L."/>
            <person name="Rohde M."/>
            <person name="Galperin M.Y."/>
            <person name="Jogler C."/>
        </authorList>
    </citation>
    <scope>NUCLEOTIDE SEQUENCE [LARGE SCALE GENOMIC DNA]</scope>
    <source>
        <strain evidence="1 2">I41</strain>
    </source>
</reference>
<gene>
    <name evidence="1" type="ORF">I41_35240</name>
</gene>
<sequence>MPFGIVGSVICVMLLWSAASTFNEARVAAKMSAQLALVKEAENLLEAYRAEHGHYPKSLDSLTFSFPDGGDSSTLALLKYESDSEKYSIVTKIDVSGEEYRVSR</sequence>
<evidence type="ECO:0000313" key="2">
    <source>
        <dbReference type="Proteomes" id="UP000317909"/>
    </source>
</evidence>
<keyword evidence="2" id="KW-1185">Reference proteome</keyword>